<comment type="subcellular location">
    <subcellularLocation>
        <location evidence="1">Nucleus</location>
    </subcellularLocation>
</comment>
<keyword evidence="10" id="KW-0539">Nucleus</keyword>
<comment type="similarity">
    <text evidence="2">Belongs to the krueppel C2H2-type zinc-finger protein family.</text>
</comment>
<evidence type="ECO:0000256" key="9">
    <source>
        <dbReference type="ARBA" id="ARBA00023163"/>
    </source>
</evidence>
<evidence type="ECO:0000256" key="5">
    <source>
        <dbReference type="ARBA" id="ARBA00022771"/>
    </source>
</evidence>
<dbReference type="Gene3D" id="3.30.160.60">
    <property type="entry name" value="Classic Zinc Finger"/>
    <property type="match status" value="3"/>
</dbReference>
<keyword evidence="8" id="KW-0238">DNA-binding</keyword>
<evidence type="ECO:0000256" key="11">
    <source>
        <dbReference type="PROSITE-ProRule" id="PRU00042"/>
    </source>
</evidence>
<dbReference type="InterPro" id="IPR036236">
    <property type="entry name" value="Znf_C2H2_sf"/>
</dbReference>
<keyword evidence="9" id="KW-0804">Transcription</keyword>
<dbReference type="FunFam" id="3.30.160.60:FF:000358">
    <property type="entry name" value="zinc finger protein 24"/>
    <property type="match status" value="1"/>
</dbReference>
<dbReference type="FunFam" id="3.30.160.60:FF:001506">
    <property type="entry name" value="Zinc finger protein"/>
    <property type="match status" value="1"/>
</dbReference>
<dbReference type="OrthoDB" id="654211at2759"/>
<evidence type="ECO:0000256" key="2">
    <source>
        <dbReference type="ARBA" id="ARBA00006991"/>
    </source>
</evidence>
<keyword evidence="7" id="KW-0805">Transcription regulation</keyword>
<dbReference type="PANTHER" id="PTHR23226">
    <property type="entry name" value="ZINC FINGER AND SCAN DOMAIN-CONTAINING"/>
    <property type="match status" value="1"/>
</dbReference>
<name>A0A6G0T0P0_APHGL</name>
<evidence type="ECO:0000256" key="3">
    <source>
        <dbReference type="ARBA" id="ARBA00022723"/>
    </source>
</evidence>
<evidence type="ECO:0000256" key="1">
    <source>
        <dbReference type="ARBA" id="ARBA00004123"/>
    </source>
</evidence>
<evidence type="ECO:0000313" key="14">
    <source>
        <dbReference type="Proteomes" id="UP000475862"/>
    </source>
</evidence>
<dbReference type="GO" id="GO:0000978">
    <property type="term" value="F:RNA polymerase II cis-regulatory region sequence-specific DNA binding"/>
    <property type="evidence" value="ECO:0007669"/>
    <property type="project" value="TreeGrafter"/>
</dbReference>
<dbReference type="PROSITE" id="PS50157">
    <property type="entry name" value="ZINC_FINGER_C2H2_2"/>
    <property type="match status" value="3"/>
</dbReference>
<evidence type="ECO:0000256" key="7">
    <source>
        <dbReference type="ARBA" id="ARBA00023015"/>
    </source>
</evidence>
<dbReference type="Proteomes" id="UP000475862">
    <property type="component" value="Unassembled WGS sequence"/>
</dbReference>
<feature type="domain" description="C2H2-type" evidence="12">
    <location>
        <begin position="50"/>
        <end position="77"/>
    </location>
</feature>
<evidence type="ECO:0000256" key="6">
    <source>
        <dbReference type="ARBA" id="ARBA00022833"/>
    </source>
</evidence>
<dbReference type="AlphaFoldDB" id="A0A6G0T0P0"/>
<dbReference type="SUPFAM" id="SSF57667">
    <property type="entry name" value="beta-beta-alpha zinc fingers"/>
    <property type="match status" value="2"/>
</dbReference>
<evidence type="ECO:0000313" key="13">
    <source>
        <dbReference type="EMBL" id="KAE9524072.1"/>
    </source>
</evidence>
<dbReference type="PANTHER" id="PTHR23226:SF371">
    <property type="entry name" value="ZINC FINGER PROTEIN 112-LIKE PROTEIN"/>
    <property type="match status" value="1"/>
</dbReference>
<dbReference type="SMART" id="SM00355">
    <property type="entry name" value="ZnF_C2H2"/>
    <property type="match status" value="3"/>
</dbReference>
<keyword evidence="3" id="KW-0479">Metal-binding</keyword>
<dbReference type="GO" id="GO:0008270">
    <property type="term" value="F:zinc ion binding"/>
    <property type="evidence" value="ECO:0007669"/>
    <property type="project" value="UniProtKB-KW"/>
</dbReference>
<dbReference type="Pfam" id="PF00096">
    <property type="entry name" value="zf-C2H2"/>
    <property type="match status" value="3"/>
</dbReference>
<keyword evidence="6" id="KW-0862">Zinc</keyword>
<reference evidence="13 14" key="1">
    <citation type="submission" date="2019-08" db="EMBL/GenBank/DDBJ databases">
        <title>The genome of the soybean aphid Biotype 1, its phylome, world population structure and adaptation to the North American continent.</title>
        <authorList>
            <person name="Giordano R."/>
            <person name="Donthu R.K."/>
            <person name="Hernandez A.G."/>
            <person name="Wright C.L."/>
            <person name="Zimin A.V."/>
        </authorList>
    </citation>
    <scope>NUCLEOTIDE SEQUENCE [LARGE SCALE GENOMIC DNA]</scope>
    <source>
        <tissue evidence="13">Whole aphids</tissue>
    </source>
</reference>
<evidence type="ECO:0000259" key="12">
    <source>
        <dbReference type="PROSITE" id="PS50157"/>
    </source>
</evidence>
<dbReference type="GO" id="GO:0005634">
    <property type="term" value="C:nucleus"/>
    <property type="evidence" value="ECO:0007669"/>
    <property type="project" value="UniProtKB-SubCell"/>
</dbReference>
<feature type="domain" description="C2H2-type" evidence="12">
    <location>
        <begin position="78"/>
        <end position="105"/>
    </location>
</feature>
<keyword evidence="4" id="KW-0677">Repeat</keyword>
<dbReference type="EMBL" id="VYZN01000073">
    <property type="protein sequence ID" value="KAE9524072.1"/>
    <property type="molecule type" value="Genomic_DNA"/>
</dbReference>
<accession>A0A6G0T0P0</accession>
<dbReference type="GO" id="GO:0000981">
    <property type="term" value="F:DNA-binding transcription factor activity, RNA polymerase II-specific"/>
    <property type="evidence" value="ECO:0007669"/>
    <property type="project" value="TreeGrafter"/>
</dbReference>
<evidence type="ECO:0000256" key="8">
    <source>
        <dbReference type="ARBA" id="ARBA00023125"/>
    </source>
</evidence>
<evidence type="ECO:0000256" key="4">
    <source>
        <dbReference type="ARBA" id="ARBA00022737"/>
    </source>
</evidence>
<protein>
    <recommendedName>
        <fullName evidence="12">C2H2-type domain-containing protein</fullName>
    </recommendedName>
</protein>
<sequence length="526" mass="61813">MSGNKINDLAGYSTWWRYDKLYRCNLCNRSFDQNLNLMLHRRIHTGERPYSCEVCDWTFTQKSNLTVHQRIHAGEKPYSCDLCGKSFTRYGNLRRHQLIHTNQLNNVITNTAQIIPYFNGQRRPDCPISMFSKNYEAFAFSLSEIIKINLNMLFTNQLVKKKKILSNYGILRAVVDVVLDKTESREVESRGFNSKRCRYSNDELMYTLQYLMAYNIVKKIAKSLVTISYHSLAFNVPLIAMRVILDRMTYQYRCNDIENKAVARTKQNTLYWLILLIGRQRFQFRNFTSLLNHVPMCRLHSDIIVILSQCICNFKNSSLDLNYFNQNLKAIMKPFIQQSDFPGIPIEIMLQFQISGVVSDGKVNILVFKKFEKNKKKNDGKTEIFTQNQFSTESIFLYSCNSKTNHCKYLKFSPNVYVSVIYIQLNFQKLLLFLMSVKKFWTTKKTLKFNTRFLMSCSYCIQIFTKSVKNAKICKIKNTTLMSIKFFGPIKIRENFIQSSSYVILINTYAQFFLLAFEVQILTKIR</sequence>
<dbReference type="FunFam" id="3.30.160.60:FF:000003">
    <property type="entry name" value="Zinc finger protein 3 homolog"/>
    <property type="match status" value="1"/>
</dbReference>
<dbReference type="PROSITE" id="PS00028">
    <property type="entry name" value="ZINC_FINGER_C2H2_1"/>
    <property type="match status" value="3"/>
</dbReference>
<keyword evidence="5 11" id="KW-0863">Zinc-finger</keyword>
<proteinExistence type="inferred from homology"/>
<keyword evidence="14" id="KW-1185">Reference proteome</keyword>
<organism evidence="13 14">
    <name type="scientific">Aphis glycines</name>
    <name type="common">Soybean aphid</name>
    <dbReference type="NCBI Taxonomy" id="307491"/>
    <lineage>
        <taxon>Eukaryota</taxon>
        <taxon>Metazoa</taxon>
        <taxon>Ecdysozoa</taxon>
        <taxon>Arthropoda</taxon>
        <taxon>Hexapoda</taxon>
        <taxon>Insecta</taxon>
        <taxon>Pterygota</taxon>
        <taxon>Neoptera</taxon>
        <taxon>Paraneoptera</taxon>
        <taxon>Hemiptera</taxon>
        <taxon>Sternorrhyncha</taxon>
        <taxon>Aphidomorpha</taxon>
        <taxon>Aphidoidea</taxon>
        <taxon>Aphididae</taxon>
        <taxon>Aphidini</taxon>
        <taxon>Aphis</taxon>
        <taxon>Aphis</taxon>
    </lineage>
</organism>
<gene>
    <name evidence="13" type="ORF">AGLY_015553</name>
</gene>
<feature type="domain" description="C2H2-type" evidence="12">
    <location>
        <begin position="22"/>
        <end position="49"/>
    </location>
</feature>
<dbReference type="InterPro" id="IPR013087">
    <property type="entry name" value="Znf_C2H2_type"/>
</dbReference>
<evidence type="ECO:0000256" key="10">
    <source>
        <dbReference type="ARBA" id="ARBA00023242"/>
    </source>
</evidence>
<comment type="caution">
    <text evidence="13">The sequence shown here is derived from an EMBL/GenBank/DDBJ whole genome shotgun (WGS) entry which is preliminary data.</text>
</comment>